<gene>
    <name evidence="3" type="ORF">VVD49_15640</name>
</gene>
<name>A0ABU6K687_9RHOO</name>
<evidence type="ECO:0000313" key="3">
    <source>
        <dbReference type="EMBL" id="MEC5387162.1"/>
    </source>
</evidence>
<feature type="coiled-coil region" evidence="1">
    <location>
        <begin position="67"/>
        <end position="101"/>
    </location>
</feature>
<keyword evidence="1" id="KW-0175">Coiled coil</keyword>
<dbReference type="InterPro" id="IPR031709">
    <property type="entry name" value="PutAbiC"/>
</dbReference>
<dbReference type="Proteomes" id="UP001331561">
    <property type="component" value="Unassembled WGS sequence"/>
</dbReference>
<comment type="caution">
    <text evidence="3">The sequence shown here is derived from an EMBL/GenBank/DDBJ whole genome shotgun (WGS) entry which is preliminary data.</text>
</comment>
<keyword evidence="4" id="KW-1185">Reference proteome</keyword>
<protein>
    <submittedName>
        <fullName evidence="3">Phage abortive infection protein</fullName>
    </submittedName>
</protein>
<keyword evidence="2" id="KW-0812">Transmembrane</keyword>
<feature type="transmembrane region" description="Helical" evidence="2">
    <location>
        <begin position="12"/>
        <end position="32"/>
    </location>
</feature>
<organism evidence="3 4">
    <name type="scientific">Uliginosibacterium silvisoli</name>
    <dbReference type="NCBI Taxonomy" id="3114758"/>
    <lineage>
        <taxon>Bacteria</taxon>
        <taxon>Pseudomonadati</taxon>
        <taxon>Pseudomonadota</taxon>
        <taxon>Betaproteobacteria</taxon>
        <taxon>Rhodocyclales</taxon>
        <taxon>Zoogloeaceae</taxon>
        <taxon>Uliginosibacterium</taxon>
    </lineage>
</organism>
<evidence type="ECO:0000256" key="2">
    <source>
        <dbReference type="SAM" id="Phobius"/>
    </source>
</evidence>
<proteinExistence type="predicted"/>
<keyword evidence="2" id="KW-0472">Membrane</keyword>
<dbReference type="EMBL" id="JAYXHS010000003">
    <property type="protein sequence ID" value="MEC5387162.1"/>
    <property type="molecule type" value="Genomic_DNA"/>
</dbReference>
<dbReference type="RefSeq" id="WP_327600139.1">
    <property type="nucleotide sequence ID" value="NZ_JAYXHS010000003.1"/>
</dbReference>
<reference evidence="3 4" key="1">
    <citation type="submission" date="2024-01" db="EMBL/GenBank/DDBJ databases">
        <title>Uliginosibacterium soil sp. nov.</title>
        <authorList>
            <person name="Lv Y."/>
        </authorList>
    </citation>
    <scope>NUCLEOTIDE SEQUENCE [LARGE SCALE GENOMIC DNA]</scope>
    <source>
        <strain evidence="3 4">H3</strain>
    </source>
</reference>
<dbReference type="Pfam" id="PF16872">
    <property type="entry name" value="putAbiC"/>
    <property type="match status" value="1"/>
</dbReference>
<evidence type="ECO:0000256" key="1">
    <source>
        <dbReference type="SAM" id="Coils"/>
    </source>
</evidence>
<accession>A0ABU6K687</accession>
<feature type="transmembrane region" description="Helical" evidence="2">
    <location>
        <begin position="44"/>
        <end position="64"/>
    </location>
</feature>
<dbReference type="PROSITE" id="PS51257">
    <property type="entry name" value="PROKAR_LIPOPROTEIN"/>
    <property type="match status" value="1"/>
</dbReference>
<keyword evidence="2" id="KW-1133">Transmembrane helix</keyword>
<evidence type="ECO:0000313" key="4">
    <source>
        <dbReference type="Proteomes" id="UP001331561"/>
    </source>
</evidence>
<sequence>MGRWKSVSALVKLWVGVAVVWGLSGCFTFYSMSTTERGTFGDMFGAVNALFSGLAFGTLIYTAWMQSQELSLQREELEATREELKGQREQMELQAKTLALQQFESTFFSLLRMQGEIVGAMKIWSNGEKIEGRECFEEYYSQLRSQYAVYPQNPDDRESDLLSRVRSAYKDFFLYRQSLLGHYFRHLYHIIKFVKTAPVENKRQYTSLVRAQLSSYEHILLFYNCLGEDGYEKFKPLVEEFALLENMPIDLLFNRQSHPPLYAAQAYGQSPPAL</sequence>